<keyword evidence="2" id="KW-1185">Reference proteome</keyword>
<dbReference type="Pfam" id="PF11015">
    <property type="entry name" value="DUF2853"/>
    <property type="match status" value="1"/>
</dbReference>
<dbReference type="Gene3D" id="1.10.238.120">
    <property type="entry name" value="Jann4075-like"/>
    <property type="match status" value="1"/>
</dbReference>
<accession>A0AAE4YBP3</accession>
<dbReference type="InterPro" id="IPR023154">
    <property type="entry name" value="Jann4075-like_sf"/>
</dbReference>
<dbReference type="AlphaFoldDB" id="A0AAE4YBP3"/>
<sequence length="109" mass="12085">MRQEDHIARYAADLAQACGMHPDLDLLHGVVTACGPLIYDPATEALTPQDLPAFRKSLIRKLGPLPAVDEAIQAAWETYETPGPRYRAVLFYILVQHFGKQALFRPKAG</sequence>
<gene>
    <name evidence="1" type="ORF">GV832_03910</name>
</gene>
<evidence type="ECO:0000313" key="2">
    <source>
        <dbReference type="Proteomes" id="UP001193501"/>
    </source>
</evidence>
<evidence type="ECO:0000313" key="1">
    <source>
        <dbReference type="EMBL" id="NBZ86715.1"/>
    </source>
</evidence>
<name>A0AAE4YBP3_9RHOB</name>
<proteinExistence type="predicted"/>
<dbReference type="EMBL" id="JAABNR010000003">
    <property type="protein sequence ID" value="NBZ86715.1"/>
    <property type="molecule type" value="Genomic_DNA"/>
</dbReference>
<protein>
    <submittedName>
        <fullName evidence="1">DUF2853 family protein</fullName>
    </submittedName>
</protein>
<organism evidence="1 2">
    <name type="scientific">Stagnihabitans tardus</name>
    <dbReference type="NCBI Taxonomy" id="2699202"/>
    <lineage>
        <taxon>Bacteria</taxon>
        <taxon>Pseudomonadati</taxon>
        <taxon>Pseudomonadota</taxon>
        <taxon>Alphaproteobacteria</taxon>
        <taxon>Rhodobacterales</taxon>
        <taxon>Paracoccaceae</taxon>
        <taxon>Stagnihabitans</taxon>
    </lineage>
</organism>
<dbReference type="SUPFAM" id="SSF158587">
    <property type="entry name" value="Jann4075-like"/>
    <property type="match status" value="1"/>
</dbReference>
<reference evidence="1" key="1">
    <citation type="submission" date="2020-01" db="EMBL/GenBank/DDBJ databases">
        <authorList>
            <person name="Chen W.-M."/>
        </authorList>
    </citation>
    <scope>NUCLEOTIDE SEQUENCE</scope>
    <source>
        <strain evidence="1">CYK-10</strain>
    </source>
</reference>
<dbReference type="Proteomes" id="UP001193501">
    <property type="component" value="Unassembled WGS sequence"/>
</dbReference>
<comment type="caution">
    <text evidence="1">The sequence shown here is derived from an EMBL/GenBank/DDBJ whole genome shotgun (WGS) entry which is preliminary data.</text>
</comment>
<dbReference type="RefSeq" id="WP_168773532.1">
    <property type="nucleotide sequence ID" value="NZ_JAABNR010000003.1"/>
</dbReference>
<dbReference type="InterPro" id="IPR021274">
    <property type="entry name" value="DUF2853"/>
</dbReference>